<keyword evidence="5 9" id="KW-0822">Tryptophan biosynthesis</keyword>
<dbReference type="UniPathway" id="UPA00035">
    <property type="reaction ID" value="UER00041"/>
</dbReference>
<dbReference type="OrthoDB" id="9806430at2"/>
<dbReference type="Gene3D" id="3.40.1030.10">
    <property type="entry name" value="Nucleoside phosphorylase/phosphoribosyltransferase catalytic domain"/>
    <property type="match status" value="1"/>
</dbReference>
<feature type="domain" description="Glycosyl transferase family 3" evidence="11">
    <location>
        <begin position="186"/>
        <end position="436"/>
    </location>
</feature>
<evidence type="ECO:0000256" key="10">
    <source>
        <dbReference type="SAM" id="MobiDB-lite"/>
    </source>
</evidence>
<sequence>MVSLKVKKGALSRVATELSAIEEVSEVYSTTGTYDLLAQVQVHEYENLSDVVNDKIANLPGIRDTRTVTAFKQYKFRRLDAGGAPALDTAPGAPGDAGSEAAQSQLARGRRAIAPILAKLSDNFNLDRAEISAVIAAINAGELSDVQIAGFLVGLTTKGPTVQEVAAIAEAMRRVAVPFSVEVAGELSDTCGTGGGLTTFNVSSANAILSAAAGVKVAKHGSRSISSSSGSADVLEALGIDIDSTPEQAARLLETVGVAFLHAPTFHPIMGRVFGPENELGIKSIFFTIIGPLINPAGARNHSMGVYKPELVSMMAQVVAEMDFNHVLIAHGLDGLDELSLLGRTSIADVHRGRIRYYELTPEDVGLRRCTIEDLTGGTPEQNARIIRDIFTGAETGPRRDMLLLNCGATLYVNDKAATIADGVALARQVLDSGAANAKLDELIAASRAQA</sequence>
<feature type="binding site" evidence="9">
    <location>
        <position position="199"/>
    </location>
    <ligand>
        <name>5-phospho-alpha-D-ribose 1-diphosphate</name>
        <dbReference type="ChEBI" id="CHEBI:58017"/>
    </ligand>
</feature>
<proteinExistence type="inferred from homology"/>
<dbReference type="STRING" id="1577474.GA0111570_11026"/>
<feature type="region of interest" description="Disordered" evidence="10">
    <location>
        <begin position="85"/>
        <end position="104"/>
    </location>
</feature>
<comment type="catalytic activity">
    <reaction evidence="7 9">
        <text>N-(5-phospho-beta-D-ribosyl)anthranilate + diphosphate = 5-phospho-alpha-D-ribose 1-diphosphate + anthranilate</text>
        <dbReference type="Rhea" id="RHEA:11768"/>
        <dbReference type="ChEBI" id="CHEBI:16567"/>
        <dbReference type="ChEBI" id="CHEBI:18277"/>
        <dbReference type="ChEBI" id="CHEBI:33019"/>
        <dbReference type="ChEBI" id="CHEBI:58017"/>
        <dbReference type="EC" id="2.4.2.18"/>
    </reaction>
</comment>
<dbReference type="GO" id="GO:0000287">
    <property type="term" value="F:magnesium ion binding"/>
    <property type="evidence" value="ECO:0007669"/>
    <property type="project" value="UniProtKB-UniRule"/>
</dbReference>
<evidence type="ECO:0000256" key="6">
    <source>
        <dbReference type="ARBA" id="ARBA00023141"/>
    </source>
</evidence>
<dbReference type="Gene3D" id="1.20.970.10">
    <property type="entry name" value="Transferase, Pyrimidine Nucleoside Phosphorylase, Chain C"/>
    <property type="match status" value="1"/>
</dbReference>
<gene>
    <name evidence="9" type="primary">trpD</name>
    <name evidence="14" type="ORF">GA0111570_11026</name>
</gene>
<dbReference type="Gene3D" id="3.30.70.920">
    <property type="match status" value="1"/>
</dbReference>
<feature type="binding site" evidence="9">
    <location>
        <position position="337"/>
    </location>
    <ligand>
        <name>Mg(2+)</name>
        <dbReference type="ChEBI" id="CHEBI:18420"/>
        <label>2</label>
    </ligand>
</feature>
<dbReference type="InterPro" id="IPR019887">
    <property type="entry name" value="Tscrpt_reg_AsnC/Lrp_C"/>
</dbReference>
<keyword evidence="9" id="KW-0479">Metal-binding</keyword>
<feature type="domain" description="Transcription regulator AsnC/Lrp ligand binding" evidence="12">
    <location>
        <begin position="2"/>
        <end position="72"/>
    </location>
</feature>
<dbReference type="InterPro" id="IPR005940">
    <property type="entry name" value="Anthranilate_Pribosyl_Tfrase"/>
</dbReference>
<comment type="similarity">
    <text evidence="8">In the C-terminal section; belongs to the anthranilate phosphoribosyltransferase family.</text>
</comment>
<evidence type="ECO:0000256" key="1">
    <source>
        <dbReference type="ARBA" id="ARBA00004907"/>
    </source>
</evidence>
<dbReference type="GO" id="GO:0005829">
    <property type="term" value="C:cytosol"/>
    <property type="evidence" value="ECO:0007669"/>
    <property type="project" value="TreeGrafter"/>
</dbReference>
<evidence type="ECO:0000256" key="4">
    <source>
        <dbReference type="ARBA" id="ARBA00022679"/>
    </source>
</evidence>
<dbReference type="EC" id="2.4.2.18" evidence="9"/>
<dbReference type="SUPFAM" id="SSF52418">
    <property type="entry name" value="Nucleoside phosphorylase/phosphoribosyltransferase catalytic domain"/>
    <property type="match status" value="1"/>
</dbReference>
<evidence type="ECO:0000256" key="7">
    <source>
        <dbReference type="ARBA" id="ARBA00052328"/>
    </source>
</evidence>
<dbReference type="InterPro" id="IPR011008">
    <property type="entry name" value="Dimeric_a/b-barrel"/>
</dbReference>
<dbReference type="SUPFAM" id="SSF54909">
    <property type="entry name" value="Dimeric alpha+beta barrel"/>
    <property type="match status" value="1"/>
</dbReference>
<evidence type="ECO:0000256" key="2">
    <source>
        <dbReference type="ARBA" id="ARBA00022605"/>
    </source>
</evidence>
<dbReference type="InterPro" id="IPR035902">
    <property type="entry name" value="Nuc_phospho_transferase"/>
</dbReference>
<comment type="caution">
    <text evidence="9">Lacks conserved residue(s) required for the propagation of feature annotation.</text>
</comment>
<protein>
    <recommendedName>
        <fullName evidence="9">Anthranilate phosphoribosyltransferase</fullName>
        <ecNumber evidence="9">2.4.2.18</ecNumber>
    </recommendedName>
</protein>
<evidence type="ECO:0000313" key="14">
    <source>
        <dbReference type="EMBL" id="SDB93550.1"/>
    </source>
</evidence>
<dbReference type="Pfam" id="PF00591">
    <property type="entry name" value="Glycos_transf_3"/>
    <property type="match status" value="1"/>
</dbReference>
<dbReference type="PANTHER" id="PTHR43285:SF2">
    <property type="entry name" value="ANTHRANILATE PHOSPHORIBOSYLTRANSFERASE"/>
    <property type="match status" value="1"/>
</dbReference>
<dbReference type="InterPro" id="IPR017459">
    <property type="entry name" value="Glycosyl_Trfase_fam3_N_dom"/>
</dbReference>
<evidence type="ECO:0000259" key="11">
    <source>
        <dbReference type="Pfam" id="PF00591"/>
    </source>
</evidence>
<feature type="binding site" evidence="9">
    <location>
        <position position="203"/>
    </location>
    <ligand>
        <name>Mg(2+)</name>
        <dbReference type="ChEBI" id="CHEBI:18420"/>
        <label>1</label>
    </ligand>
</feature>
<feature type="binding site" evidence="9">
    <location>
        <position position="192"/>
    </location>
    <ligand>
        <name>anthranilate</name>
        <dbReference type="ChEBI" id="CHEBI:16567"/>
        <label>1</label>
    </ligand>
</feature>
<dbReference type="InterPro" id="IPR000312">
    <property type="entry name" value="Glycosyl_Trfase_fam3"/>
</dbReference>
<evidence type="ECO:0000256" key="3">
    <source>
        <dbReference type="ARBA" id="ARBA00022676"/>
    </source>
</evidence>
<keyword evidence="4 9" id="KW-0808">Transferase</keyword>
<dbReference type="EMBL" id="FMYF01000010">
    <property type="protein sequence ID" value="SDB93550.1"/>
    <property type="molecule type" value="Genomic_DNA"/>
</dbReference>
<name>A0A1G6HH27_9ACTN</name>
<dbReference type="SUPFAM" id="SSF47648">
    <property type="entry name" value="Nucleoside phosphorylase/phosphoribosyltransferase N-terminal domain"/>
    <property type="match status" value="1"/>
</dbReference>
<evidence type="ECO:0000256" key="9">
    <source>
        <dbReference type="HAMAP-Rule" id="MF_00211"/>
    </source>
</evidence>
<evidence type="ECO:0000313" key="15">
    <source>
        <dbReference type="Proteomes" id="UP000199086"/>
    </source>
</evidence>
<accession>A0A1G6HH27</accession>
<comment type="function">
    <text evidence="9">Catalyzes the transfer of the phosphoribosyl group of 5-phosphorylribose-1-pyrophosphate (PRPP) to anthranilate to yield N-(5'-phosphoribosyl)-anthranilate (PRA).</text>
</comment>
<comment type="similarity">
    <text evidence="9">Belongs to the anthranilate phosphoribosyltransferase family.</text>
</comment>
<organism evidence="14 15">
    <name type="scientific">Raineyella antarctica</name>
    <dbReference type="NCBI Taxonomy" id="1577474"/>
    <lineage>
        <taxon>Bacteria</taxon>
        <taxon>Bacillati</taxon>
        <taxon>Actinomycetota</taxon>
        <taxon>Actinomycetes</taxon>
        <taxon>Propionibacteriales</taxon>
        <taxon>Propionibacteriaceae</taxon>
        <taxon>Raineyella</taxon>
    </lineage>
</organism>
<feature type="binding site" evidence="9">
    <location>
        <position position="231"/>
    </location>
    <ligand>
        <name>5-phospho-alpha-D-ribose 1-diphosphate</name>
        <dbReference type="ChEBI" id="CHEBI:58017"/>
    </ligand>
</feature>
<keyword evidence="3 9" id="KW-0328">Glycosyltransferase</keyword>
<dbReference type="FunFam" id="3.40.1030.10:FF:000002">
    <property type="entry name" value="Anthranilate phosphoribosyltransferase"/>
    <property type="match status" value="1"/>
</dbReference>
<dbReference type="PANTHER" id="PTHR43285">
    <property type="entry name" value="ANTHRANILATE PHOSPHORIBOSYLTRANSFERASE"/>
    <property type="match status" value="1"/>
</dbReference>
<comment type="pathway">
    <text evidence="1 9">Amino-acid biosynthesis; L-tryptophan biosynthesis; L-tryptophan from chorismate: step 2/5.</text>
</comment>
<keyword evidence="2 9" id="KW-0028">Amino-acid biosynthesis</keyword>
<dbReference type="NCBIfam" id="TIGR01245">
    <property type="entry name" value="trpD"/>
    <property type="match status" value="1"/>
</dbReference>
<comment type="subunit">
    <text evidence="9">Homodimer.</text>
</comment>
<comment type="cofactor">
    <cofactor evidence="9">
        <name>Mg(2+)</name>
        <dbReference type="ChEBI" id="CHEBI:18420"/>
    </cofactor>
    <text evidence="9">Binds 2 magnesium ions per monomer.</text>
</comment>
<feature type="binding site" evidence="9">
    <location>
        <position position="338"/>
    </location>
    <ligand>
        <name>Mg(2+)</name>
        <dbReference type="ChEBI" id="CHEBI:18420"/>
        <label>2</label>
    </ligand>
</feature>
<dbReference type="AlphaFoldDB" id="A0A1G6HH27"/>
<feature type="binding site" evidence="9">
    <location>
        <begin position="201"/>
        <end position="204"/>
    </location>
    <ligand>
        <name>5-phospho-alpha-D-ribose 1-diphosphate</name>
        <dbReference type="ChEBI" id="CHEBI:58017"/>
    </ligand>
</feature>
<evidence type="ECO:0000256" key="8">
    <source>
        <dbReference type="ARBA" id="ARBA00061188"/>
    </source>
</evidence>
<dbReference type="GO" id="GO:0004048">
    <property type="term" value="F:anthranilate phosphoribosyltransferase activity"/>
    <property type="evidence" value="ECO:0007669"/>
    <property type="project" value="UniProtKB-UniRule"/>
</dbReference>
<keyword evidence="15" id="KW-1185">Reference proteome</keyword>
<evidence type="ECO:0000256" key="5">
    <source>
        <dbReference type="ARBA" id="ARBA00022822"/>
    </source>
</evidence>
<feature type="binding site" evidence="9">
    <location>
        <position position="338"/>
    </location>
    <ligand>
        <name>Mg(2+)</name>
        <dbReference type="ChEBI" id="CHEBI:18420"/>
        <label>1</label>
    </ligand>
</feature>
<reference evidence="14 15" key="1">
    <citation type="submission" date="2016-06" db="EMBL/GenBank/DDBJ databases">
        <authorList>
            <person name="Olsen C.W."/>
            <person name="Carey S."/>
            <person name="Hinshaw L."/>
            <person name="Karasin A.I."/>
        </authorList>
    </citation>
    <scope>NUCLEOTIDE SEQUENCE [LARGE SCALE GENOMIC DNA]</scope>
    <source>
        <strain evidence="14 15">LZ-22</strain>
    </source>
</reference>
<feature type="domain" description="Glycosyl transferase family 3 N-terminal" evidence="13">
    <location>
        <begin position="115"/>
        <end position="175"/>
    </location>
</feature>
<keyword evidence="6 9" id="KW-0057">Aromatic amino acid biosynthesis</keyword>
<dbReference type="Pfam" id="PF02885">
    <property type="entry name" value="Glycos_trans_3N"/>
    <property type="match status" value="1"/>
</dbReference>
<dbReference type="HAMAP" id="MF_00211">
    <property type="entry name" value="TrpD"/>
    <property type="match status" value="1"/>
</dbReference>
<feature type="binding site" evidence="9">
    <location>
        <position position="192"/>
    </location>
    <ligand>
        <name>5-phospho-alpha-D-ribose 1-diphosphate</name>
        <dbReference type="ChEBI" id="CHEBI:58017"/>
    </ligand>
</feature>
<feature type="binding site" evidence="9">
    <location>
        <begin position="219"/>
        <end position="227"/>
    </location>
    <ligand>
        <name>5-phospho-alpha-D-ribose 1-diphosphate</name>
        <dbReference type="ChEBI" id="CHEBI:58017"/>
    </ligand>
</feature>
<evidence type="ECO:0000259" key="13">
    <source>
        <dbReference type="Pfam" id="PF02885"/>
    </source>
</evidence>
<dbReference type="InterPro" id="IPR036320">
    <property type="entry name" value="Glycosyl_Trfase_fam3_N_dom_sf"/>
</dbReference>
<evidence type="ECO:0000259" key="12">
    <source>
        <dbReference type="Pfam" id="PF01037"/>
    </source>
</evidence>
<keyword evidence="9" id="KW-0460">Magnesium</keyword>
<dbReference type="Proteomes" id="UP000199086">
    <property type="component" value="Unassembled WGS sequence"/>
</dbReference>
<dbReference type="Pfam" id="PF01037">
    <property type="entry name" value="AsnC_trans_reg"/>
    <property type="match status" value="1"/>
</dbReference>
<dbReference type="GO" id="GO:0000162">
    <property type="term" value="P:L-tryptophan biosynthetic process"/>
    <property type="evidence" value="ECO:0007669"/>
    <property type="project" value="UniProtKB-UniRule"/>
</dbReference>